<gene>
    <name evidence="1" type="primary">wzy</name>
</gene>
<reference evidence="1" key="1">
    <citation type="journal article" date="2019" name="Int. J. Food Microbiol.">
        <title>Developing a novel molecular serotyping system based on capsular polysaccharide synthesis gene clusters of Vibrio parahaemolyticus.</title>
        <authorList>
            <person name="Pang Y."/>
            <person name="Guo X."/>
            <person name="Tian X."/>
            <person name="Liu F."/>
            <person name="Wang L."/>
            <person name="Wu J."/>
            <person name="Zhang S."/>
            <person name="Li S."/>
            <person name="Liu B."/>
        </authorList>
    </citation>
    <scope>NUCLEOTIDE SEQUENCE</scope>
    <source>
        <strain evidence="1">G3562</strain>
    </source>
</reference>
<dbReference type="InterPro" id="IPR042099">
    <property type="entry name" value="ANL_N_sf"/>
</dbReference>
<dbReference type="EMBL" id="MK473660">
    <property type="protein sequence ID" value="QEQ70902.1"/>
    <property type="molecule type" value="Genomic_DNA"/>
</dbReference>
<dbReference type="PANTHER" id="PTHR36932:SF1">
    <property type="entry name" value="CAPSULAR POLYSACCHARIDE BIOSYNTHESIS PROTEIN"/>
    <property type="match status" value="1"/>
</dbReference>
<accession>A0A5Q5AXG9</accession>
<evidence type="ECO:0000313" key="1">
    <source>
        <dbReference type="EMBL" id="QEQ70902.1"/>
    </source>
</evidence>
<proteinExistence type="predicted"/>
<dbReference type="Gene3D" id="3.40.50.12780">
    <property type="entry name" value="N-terminal domain of ligase-like"/>
    <property type="match status" value="1"/>
</dbReference>
<protein>
    <submittedName>
        <fullName evidence="1">Putative membrane protein</fullName>
    </submittedName>
</protein>
<dbReference type="SUPFAM" id="SSF56801">
    <property type="entry name" value="Acetyl-CoA synthetase-like"/>
    <property type="match status" value="1"/>
</dbReference>
<sequence>MLFLNEIKRSEFFNTLAKNTVRKKEHKHYLDVLNSLRELSNKDINEISSKQEDKLFKFLRYAFENSKYFRGYSVPEKIDDFKAIPFMDKKIISKNEKDILIMGSSSIVKRNTGGSTGEPFSFYSDLSSGYADLAHHAYLYELMGYSEGDVIIGCGGIYLEEKVRKNGEFWVRNNRTSLWGQYVFSALYLNKSTIETYLKKILSIKPKIMRGYPSFYYELARYIIDNKIVIDFEIKGLNLTSEKCSAEQKYIIEKAFHSKIYFEYGHTEISVFAYTTPESDNYKSSSIYGYVEVLDESGNDTKIGEVGELVVTGFLNIAMPFIRYRTGDLVRLSSRNGGIVTFSEIFGRSQDYVLDKYGSKQYLTGLIFGQHFKAFSVINNWQIIQEKTGEIKFVIDRGKNYSKEDEKEILDKITRIADINIEFDYINEVIKTKAGKQPFLIKRS</sequence>
<dbReference type="InterPro" id="IPR053158">
    <property type="entry name" value="CapK_Type1_Caps_Biosynth"/>
</dbReference>
<dbReference type="PANTHER" id="PTHR36932">
    <property type="entry name" value="CAPSULAR POLYSACCHARIDE BIOSYNTHESIS PROTEIN"/>
    <property type="match status" value="1"/>
</dbReference>
<dbReference type="RefSeq" id="WP_069492500.1">
    <property type="nucleotide sequence ID" value="NZ_MITM01000097.1"/>
</dbReference>
<dbReference type="AlphaFoldDB" id="A0A5Q5AXG9"/>
<name>A0A5Q5AXG9_VIBPH</name>
<organism evidence="1">
    <name type="scientific">Vibrio parahaemolyticus</name>
    <dbReference type="NCBI Taxonomy" id="670"/>
    <lineage>
        <taxon>Bacteria</taxon>
        <taxon>Pseudomonadati</taxon>
        <taxon>Pseudomonadota</taxon>
        <taxon>Gammaproteobacteria</taxon>
        <taxon>Vibrionales</taxon>
        <taxon>Vibrionaceae</taxon>
        <taxon>Vibrio</taxon>
    </lineage>
</organism>